<dbReference type="EMBL" id="AFNH02001723">
    <property type="protein sequence ID" value="EZG42837.1"/>
    <property type="molecule type" value="Genomic_DNA"/>
</dbReference>
<evidence type="ECO:0000256" key="1">
    <source>
        <dbReference type="SAM" id="MobiDB-lite"/>
    </source>
</evidence>
<dbReference type="Proteomes" id="UP000019763">
    <property type="component" value="Unassembled WGS sequence"/>
</dbReference>
<comment type="caution">
    <text evidence="2">The sequence shown here is derived from an EMBL/GenBank/DDBJ whole genome shotgun (WGS) entry which is preliminary data.</text>
</comment>
<dbReference type="VEuPathDB" id="CryptoDB:GNI_218300"/>
<proteinExistence type="predicted"/>
<evidence type="ECO:0000313" key="3">
    <source>
        <dbReference type="Proteomes" id="UP000019763"/>
    </source>
</evidence>
<evidence type="ECO:0000313" key="2">
    <source>
        <dbReference type="EMBL" id="EZG42837.1"/>
    </source>
</evidence>
<feature type="region of interest" description="Disordered" evidence="1">
    <location>
        <begin position="241"/>
        <end position="260"/>
    </location>
</feature>
<sequence>MGLIGEAIARVCFIALGFVRLHEPLLTVAAFRDRIRGVDESPLQTKQPSGDGMAGTAVLNFNHFMKLEGRPTPEMLCAAFTRRAALYPALLNQEAYDIVIPACEKPAGDLCGTVQPDKMVAIFVQVKNQRRPLPEDVLISRMVHEAGAAHLRARDCHYWVLQRERRVRPSKTPRREVECASFIFDELFSFFPNGCRDTLNALLQGHHKLLDCVPHGTKPASQLRSEQFFYAHISALPKYAAASHTPPRSDNSHDISHPAD</sequence>
<dbReference type="RefSeq" id="XP_011133884.1">
    <property type="nucleotide sequence ID" value="XM_011135582.1"/>
</dbReference>
<reference evidence="2" key="1">
    <citation type="submission" date="2013-12" db="EMBL/GenBank/DDBJ databases">
        <authorList>
            <person name="Omoto C.K."/>
            <person name="Sibley D."/>
            <person name="Venepally P."/>
            <person name="Hadjithomas M."/>
            <person name="Karamycheva S."/>
            <person name="Brunk B."/>
            <person name="Roos D."/>
            <person name="Caler E."/>
            <person name="Lorenzi H."/>
        </authorList>
    </citation>
    <scope>NUCLEOTIDE SEQUENCE</scope>
</reference>
<dbReference type="AlphaFoldDB" id="A0A023AW58"/>
<gene>
    <name evidence="2" type="ORF">GNI_218300</name>
</gene>
<accession>A0A023AW58</accession>
<keyword evidence="3" id="KW-1185">Reference proteome</keyword>
<organism evidence="2 3">
    <name type="scientific">Gregarina niphandrodes</name>
    <name type="common">Septate eugregarine</name>
    <dbReference type="NCBI Taxonomy" id="110365"/>
    <lineage>
        <taxon>Eukaryota</taxon>
        <taxon>Sar</taxon>
        <taxon>Alveolata</taxon>
        <taxon>Apicomplexa</taxon>
        <taxon>Conoidasida</taxon>
        <taxon>Gregarinasina</taxon>
        <taxon>Eugregarinorida</taxon>
        <taxon>Gregarinidae</taxon>
        <taxon>Gregarina</taxon>
    </lineage>
</organism>
<name>A0A023AW58_GRENI</name>
<protein>
    <submittedName>
        <fullName evidence="2">Uncharacterized protein</fullName>
    </submittedName>
</protein>
<feature type="compositionally biased region" description="Basic and acidic residues" evidence="1">
    <location>
        <begin position="250"/>
        <end position="260"/>
    </location>
</feature>
<dbReference type="GeneID" id="22916581"/>